<feature type="domain" description="Asparaginase/glutaminase C-terminal" evidence="5">
    <location>
        <begin position="206"/>
        <end position="316"/>
    </location>
</feature>
<dbReference type="InterPro" id="IPR006034">
    <property type="entry name" value="Asparaginase/glutaminase-like"/>
</dbReference>
<evidence type="ECO:0000259" key="4">
    <source>
        <dbReference type="Pfam" id="PF00710"/>
    </source>
</evidence>
<organism evidence="6 7">
    <name type="scientific">Deefgea piscis</name>
    <dbReference type="NCBI Taxonomy" id="2739061"/>
    <lineage>
        <taxon>Bacteria</taxon>
        <taxon>Pseudomonadati</taxon>
        <taxon>Pseudomonadota</taxon>
        <taxon>Betaproteobacteria</taxon>
        <taxon>Neisseriales</taxon>
        <taxon>Chitinibacteraceae</taxon>
        <taxon>Deefgea</taxon>
    </lineage>
</organism>
<dbReference type="KEGG" id="dee:HQN60_10085"/>
<sequence>MPAQYKAPQRILCLYTGGTIGCAPSPLGLAPKAGILSPVITDLLAQQHNLGISLTLREYPEALDSSSMQPLDWLRIAQDIDAAYHQFDGFIILHGTDTLAWTAAALHWQLSQIDKPVVITGSQRPWLELGSDAPANFQLALEGVQSQRRAVMVAFSGLLLPGHAVKKLDADADAAFAAPNWQGEWPTIQAGNYQFYPLNPSLNILSVKLYPGCETWLASSINSQVFAGIAIETYGSGNIPDHFLLKSALKNAVQAGSLIINCSQCIRGQVRQGHYAAGSFLQEINALAADRLSVEAATTWLYTALAQKTDHDSLRKAWQTATHMV</sequence>
<feature type="active site" evidence="3">
    <location>
        <position position="96"/>
    </location>
</feature>
<evidence type="ECO:0000313" key="6">
    <source>
        <dbReference type="EMBL" id="QKJ67015.1"/>
    </source>
</evidence>
<evidence type="ECO:0000313" key="7">
    <source>
        <dbReference type="Proteomes" id="UP000504844"/>
    </source>
</evidence>
<proteinExistence type="predicted"/>
<dbReference type="InterPro" id="IPR027475">
    <property type="entry name" value="Asparaginase/glutaminase_AS2"/>
</dbReference>
<gene>
    <name evidence="6" type="ORF">HQN60_10085</name>
</gene>
<feature type="active site" description="O-isoaspartyl threonine intermediate" evidence="1">
    <location>
        <position position="19"/>
    </location>
</feature>
<dbReference type="SFLD" id="SFLDS00057">
    <property type="entry name" value="Glutaminase/Asparaginase"/>
    <property type="match status" value="1"/>
</dbReference>
<dbReference type="PROSITE" id="PS00917">
    <property type="entry name" value="ASN_GLN_ASE_2"/>
    <property type="match status" value="1"/>
</dbReference>
<evidence type="ECO:0000259" key="5">
    <source>
        <dbReference type="Pfam" id="PF17763"/>
    </source>
</evidence>
<evidence type="ECO:0000256" key="1">
    <source>
        <dbReference type="PIRSR" id="PIRSR001220-1"/>
    </source>
</evidence>
<feature type="binding site" evidence="2">
    <location>
        <position position="65"/>
    </location>
    <ligand>
        <name>substrate</name>
    </ligand>
</feature>
<dbReference type="SMART" id="SM00870">
    <property type="entry name" value="Asparaginase"/>
    <property type="match status" value="1"/>
</dbReference>
<dbReference type="InterPro" id="IPR041725">
    <property type="entry name" value="L-asparaginase_I"/>
</dbReference>
<reference evidence="6 7" key="1">
    <citation type="submission" date="2020-05" db="EMBL/GenBank/DDBJ databases">
        <title>Complete genome sequence of Deefgea sp. D17.</title>
        <authorList>
            <person name="Bae J.-W."/>
            <person name="Han J.E."/>
        </authorList>
    </citation>
    <scope>NUCLEOTIDE SEQUENCE [LARGE SCALE GENOMIC DNA]</scope>
    <source>
        <strain evidence="6 7">D17</strain>
    </source>
</reference>
<dbReference type="EMBL" id="CP054143">
    <property type="protein sequence ID" value="QKJ67015.1"/>
    <property type="molecule type" value="Genomic_DNA"/>
</dbReference>
<feature type="binding site" evidence="2">
    <location>
        <begin position="96"/>
        <end position="97"/>
    </location>
    <ligand>
        <name>substrate</name>
    </ligand>
</feature>
<protein>
    <submittedName>
        <fullName evidence="6">Asparaginase</fullName>
    </submittedName>
</protein>
<dbReference type="PANTHER" id="PTHR11707">
    <property type="entry name" value="L-ASPARAGINASE"/>
    <property type="match status" value="1"/>
</dbReference>
<evidence type="ECO:0000256" key="2">
    <source>
        <dbReference type="PIRSR" id="PIRSR001220-2"/>
    </source>
</evidence>
<dbReference type="RefSeq" id="WP_173533518.1">
    <property type="nucleotide sequence ID" value="NZ_CP054143.1"/>
</dbReference>
<dbReference type="PROSITE" id="PS51257">
    <property type="entry name" value="PROKAR_LIPOPROTEIN"/>
    <property type="match status" value="1"/>
</dbReference>
<dbReference type="InterPro" id="IPR036152">
    <property type="entry name" value="Asp/glu_Ase-like_sf"/>
</dbReference>
<dbReference type="Pfam" id="PF00710">
    <property type="entry name" value="Asparaginase"/>
    <property type="match status" value="1"/>
</dbReference>
<dbReference type="SUPFAM" id="SSF53774">
    <property type="entry name" value="Glutaminase/Asparaginase"/>
    <property type="match status" value="1"/>
</dbReference>
<accession>A0A6M8SP79</accession>
<keyword evidence="7" id="KW-1185">Reference proteome</keyword>
<dbReference type="GO" id="GO:0004067">
    <property type="term" value="F:asparaginase activity"/>
    <property type="evidence" value="ECO:0007669"/>
    <property type="project" value="UniProtKB-UniRule"/>
</dbReference>
<dbReference type="PIRSF" id="PIRSF500176">
    <property type="entry name" value="L_ASNase"/>
    <property type="match status" value="1"/>
</dbReference>
<dbReference type="PANTHER" id="PTHR11707:SF28">
    <property type="entry name" value="60 KDA LYSOPHOSPHOLIPASE"/>
    <property type="match status" value="1"/>
</dbReference>
<name>A0A6M8SP79_9NEIS</name>
<dbReference type="Pfam" id="PF17763">
    <property type="entry name" value="Asparaginase_C"/>
    <property type="match status" value="1"/>
</dbReference>
<dbReference type="InterPro" id="IPR027474">
    <property type="entry name" value="L-asparaginase_N"/>
</dbReference>
<dbReference type="Proteomes" id="UP000504844">
    <property type="component" value="Chromosome"/>
</dbReference>
<dbReference type="InterPro" id="IPR037152">
    <property type="entry name" value="L-asparaginase_N_sf"/>
</dbReference>
<dbReference type="PROSITE" id="PS51732">
    <property type="entry name" value="ASN_GLN_ASE_3"/>
    <property type="match status" value="1"/>
</dbReference>
<dbReference type="Gene3D" id="3.40.50.1170">
    <property type="entry name" value="L-asparaginase, N-terminal domain"/>
    <property type="match status" value="1"/>
</dbReference>
<feature type="domain" description="L-asparaginase N-terminal" evidence="4">
    <location>
        <begin position="10"/>
        <end position="181"/>
    </location>
</feature>
<dbReference type="InterPro" id="IPR027473">
    <property type="entry name" value="L-asparaginase_C"/>
</dbReference>
<dbReference type="PIRSF" id="PIRSF001220">
    <property type="entry name" value="L-ASNase_gatD"/>
    <property type="match status" value="1"/>
</dbReference>
<dbReference type="CDD" id="cd08963">
    <property type="entry name" value="L-asparaginase_I"/>
    <property type="match status" value="1"/>
</dbReference>
<dbReference type="PRINTS" id="PR00139">
    <property type="entry name" value="ASNGLNASE"/>
</dbReference>
<dbReference type="AlphaFoldDB" id="A0A6M8SP79"/>
<dbReference type="InterPro" id="IPR040919">
    <property type="entry name" value="Asparaginase_C"/>
</dbReference>
<evidence type="ECO:0000256" key="3">
    <source>
        <dbReference type="PROSITE-ProRule" id="PRU10100"/>
    </source>
</evidence>
<dbReference type="Gene3D" id="3.40.50.40">
    <property type="match status" value="1"/>
</dbReference>